<accession>A0A8J3TL86</accession>
<sequence length="116" mass="13042">MGPVPLTVAANVQVMDEATASAKARYPDWFDAYCPHDEYQPHCLVALTYGPHLFMWNEIDDNRYTQYGMPARPILSFELPGELERAALLVKVGFAFGKTPDIQLNYLEGMEVLSAM</sequence>
<proteinExistence type="predicted"/>
<dbReference type="AlphaFoldDB" id="A0A8J3TL86"/>
<evidence type="ECO:0000313" key="1">
    <source>
        <dbReference type="EMBL" id="GII27192.1"/>
    </source>
</evidence>
<keyword evidence="2" id="KW-1185">Reference proteome</keyword>
<evidence type="ECO:0000313" key="2">
    <source>
        <dbReference type="Proteomes" id="UP000650628"/>
    </source>
</evidence>
<dbReference type="Proteomes" id="UP000650628">
    <property type="component" value="Unassembled WGS sequence"/>
</dbReference>
<dbReference type="EMBL" id="BOOO01000002">
    <property type="protein sequence ID" value="GII27192.1"/>
    <property type="molecule type" value="Genomic_DNA"/>
</dbReference>
<reference evidence="1 2" key="1">
    <citation type="submission" date="2021-01" db="EMBL/GenBank/DDBJ databases">
        <title>Whole genome shotgun sequence of Planotetraspora mira NBRC 15435.</title>
        <authorList>
            <person name="Komaki H."/>
            <person name="Tamura T."/>
        </authorList>
    </citation>
    <scope>NUCLEOTIDE SEQUENCE [LARGE SCALE GENOMIC DNA]</scope>
    <source>
        <strain evidence="1 2">NBRC 15435</strain>
    </source>
</reference>
<name>A0A8J3TL86_9ACTN</name>
<protein>
    <submittedName>
        <fullName evidence="1">Uncharacterized protein</fullName>
    </submittedName>
</protein>
<gene>
    <name evidence="1" type="ORF">Pmi06nite_06340</name>
</gene>
<comment type="caution">
    <text evidence="1">The sequence shown here is derived from an EMBL/GenBank/DDBJ whole genome shotgun (WGS) entry which is preliminary data.</text>
</comment>
<organism evidence="1 2">
    <name type="scientific">Planotetraspora mira</name>
    <dbReference type="NCBI Taxonomy" id="58121"/>
    <lineage>
        <taxon>Bacteria</taxon>
        <taxon>Bacillati</taxon>
        <taxon>Actinomycetota</taxon>
        <taxon>Actinomycetes</taxon>
        <taxon>Streptosporangiales</taxon>
        <taxon>Streptosporangiaceae</taxon>
        <taxon>Planotetraspora</taxon>
    </lineage>
</organism>